<name>A0A6A7VQZ1_9BACT</name>
<evidence type="ECO:0000259" key="5">
    <source>
        <dbReference type="PROSITE" id="PS50011"/>
    </source>
</evidence>
<comment type="caution">
    <text evidence="6">The sequence shown here is derived from an EMBL/GenBank/DDBJ whole genome shotgun (WGS) entry which is preliminary data.</text>
</comment>
<accession>A0A6A7VQZ1</accession>
<keyword evidence="6" id="KW-0723">Serine/threonine-protein kinase</keyword>
<dbReference type="PANTHER" id="PTHR43289">
    <property type="entry name" value="MITOGEN-ACTIVATED PROTEIN KINASE KINASE KINASE 20-RELATED"/>
    <property type="match status" value="1"/>
</dbReference>
<evidence type="ECO:0000256" key="4">
    <source>
        <dbReference type="ARBA" id="ARBA00022840"/>
    </source>
</evidence>
<evidence type="ECO:0000313" key="7">
    <source>
        <dbReference type="Proteomes" id="UP000406735"/>
    </source>
</evidence>
<sequence length="420" mass="47574">MEQVSGFYFPPSGETSSGFSEMEEISVSGFNILVRAKRDGKWWVLKALASDVRHNEVFRNLLHKEYDILSKIQHPGVVCVEGIEVVDGYGECLVQEWIDGVTLDEWLQKPHSRSQRQQVAHQLLEVMEYVHSQQVVHRDLKLSNIMVTRSGCVVKVIDFGLSDADYYAILKSPAGTEGYISPEQQKGGPTDVRNDIYSLGIILDKLQLGLSCRLSIRHCLCPLERRYPNVAALRRHILMLHHSLLALWIVLSLLLVGAVGGAIYNKVNQPERIYDVVTQFRAGNFLCTSWGGGVVSVKAINQKDSCIEVPKTVTYQGMTYKVDEIEKNAFARHAVLKWLVFPDTRFHVMRGMITGSPHIQSICFRSVEPPIIGNAIWKTKITDVFEAPCFEKVKLMVPKGSLDAYRKSPWGKFRHIEEYE</sequence>
<dbReference type="GO" id="GO:0004674">
    <property type="term" value="F:protein serine/threonine kinase activity"/>
    <property type="evidence" value="ECO:0007669"/>
    <property type="project" value="UniProtKB-KW"/>
</dbReference>
<dbReference type="InterPro" id="IPR008271">
    <property type="entry name" value="Ser/Thr_kinase_AS"/>
</dbReference>
<keyword evidence="2" id="KW-0547">Nucleotide-binding</keyword>
<dbReference type="Gene3D" id="1.10.510.10">
    <property type="entry name" value="Transferase(Phosphotransferase) domain 1"/>
    <property type="match status" value="1"/>
</dbReference>
<keyword evidence="1" id="KW-0808">Transferase</keyword>
<dbReference type="EMBL" id="VZCY01000017">
    <property type="protein sequence ID" value="MQN08738.1"/>
    <property type="molecule type" value="Genomic_DNA"/>
</dbReference>
<keyword evidence="3 6" id="KW-0418">Kinase</keyword>
<dbReference type="Proteomes" id="UP000406735">
    <property type="component" value="Unassembled WGS sequence"/>
</dbReference>
<evidence type="ECO:0000256" key="3">
    <source>
        <dbReference type="ARBA" id="ARBA00022777"/>
    </source>
</evidence>
<evidence type="ECO:0000256" key="2">
    <source>
        <dbReference type="ARBA" id="ARBA00022741"/>
    </source>
</evidence>
<gene>
    <name evidence="6" type="ORF">F7D97_02070</name>
</gene>
<reference evidence="6 7" key="1">
    <citation type="submission" date="2019-09" db="EMBL/GenBank/DDBJ databases">
        <title>Distinct polysaccharide growth profiles of human intestinal Prevotella copri isolates.</title>
        <authorList>
            <person name="Fehlner-Peach H."/>
            <person name="Magnabosco C."/>
            <person name="Raghavan V."/>
            <person name="Scher J.U."/>
            <person name="Tett A."/>
            <person name="Cox L.M."/>
            <person name="Gottsegen C."/>
            <person name="Watters A."/>
            <person name="Wiltshire- Gordon J.D."/>
            <person name="Segata N."/>
            <person name="Bonneau R."/>
            <person name="Littman D.R."/>
        </authorList>
    </citation>
    <scope>NUCLEOTIDE SEQUENCE [LARGE SCALE GENOMIC DNA]</scope>
    <source>
        <strain evidence="7">iK21513</strain>
    </source>
</reference>
<dbReference type="AlphaFoldDB" id="A0A6A7VQZ1"/>
<dbReference type="PANTHER" id="PTHR43289:SF6">
    <property type="entry name" value="SERINE_THREONINE-PROTEIN KINASE NEKL-3"/>
    <property type="match status" value="1"/>
</dbReference>
<dbReference type="SMART" id="SM00220">
    <property type="entry name" value="S_TKc"/>
    <property type="match status" value="1"/>
</dbReference>
<dbReference type="GO" id="GO:0005524">
    <property type="term" value="F:ATP binding"/>
    <property type="evidence" value="ECO:0007669"/>
    <property type="project" value="UniProtKB-KW"/>
</dbReference>
<dbReference type="PROSITE" id="PS50011">
    <property type="entry name" value="PROTEIN_KINASE_DOM"/>
    <property type="match status" value="1"/>
</dbReference>
<keyword evidence="4" id="KW-0067">ATP-binding</keyword>
<feature type="domain" description="Protein kinase" evidence="5">
    <location>
        <begin position="19"/>
        <end position="346"/>
    </location>
</feature>
<dbReference type="Gene3D" id="3.40.50.12480">
    <property type="match status" value="1"/>
</dbReference>
<dbReference type="Pfam" id="PF00069">
    <property type="entry name" value="Pkinase"/>
    <property type="match status" value="1"/>
</dbReference>
<evidence type="ECO:0000313" key="6">
    <source>
        <dbReference type="EMBL" id="MQN08738.1"/>
    </source>
</evidence>
<evidence type="ECO:0000256" key="1">
    <source>
        <dbReference type="ARBA" id="ARBA00022679"/>
    </source>
</evidence>
<proteinExistence type="predicted"/>
<protein>
    <submittedName>
        <fullName evidence="6">Serine/threonine protein kinase</fullName>
    </submittedName>
</protein>
<dbReference type="InterPro" id="IPR011009">
    <property type="entry name" value="Kinase-like_dom_sf"/>
</dbReference>
<dbReference type="PROSITE" id="PS00108">
    <property type="entry name" value="PROTEIN_KINASE_ST"/>
    <property type="match status" value="1"/>
</dbReference>
<dbReference type="InterPro" id="IPR000719">
    <property type="entry name" value="Prot_kinase_dom"/>
</dbReference>
<dbReference type="SUPFAM" id="SSF56112">
    <property type="entry name" value="Protein kinase-like (PK-like)"/>
    <property type="match status" value="1"/>
</dbReference>
<dbReference type="CDD" id="cd14014">
    <property type="entry name" value="STKc_PknB_like"/>
    <property type="match status" value="1"/>
</dbReference>
<dbReference type="RefSeq" id="WP_153080130.1">
    <property type="nucleotide sequence ID" value="NZ_VZAU01000018.1"/>
</dbReference>
<organism evidence="6 7">
    <name type="scientific">Segatella copri</name>
    <dbReference type="NCBI Taxonomy" id="165179"/>
    <lineage>
        <taxon>Bacteria</taxon>
        <taxon>Pseudomonadati</taxon>
        <taxon>Bacteroidota</taxon>
        <taxon>Bacteroidia</taxon>
        <taxon>Bacteroidales</taxon>
        <taxon>Prevotellaceae</taxon>
        <taxon>Segatella</taxon>
    </lineage>
</organism>